<dbReference type="EMBL" id="JAAITA010000021">
    <property type="protein sequence ID" value="NSJ87035.1"/>
    <property type="molecule type" value="Genomic_DNA"/>
</dbReference>
<dbReference type="Proteomes" id="UP000822142">
    <property type="component" value="Unassembled WGS sequence"/>
</dbReference>
<dbReference type="SUPFAM" id="SSF103473">
    <property type="entry name" value="MFS general substrate transporter"/>
    <property type="match status" value="1"/>
</dbReference>
<organism evidence="6 7">
    <name type="scientific">Blautia hansenii</name>
    <name type="common">Ruminococcus hansenii</name>
    <dbReference type="NCBI Taxonomy" id="1322"/>
    <lineage>
        <taxon>Bacteria</taxon>
        <taxon>Bacillati</taxon>
        <taxon>Bacillota</taxon>
        <taxon>Clostridia</taxon>
        <taxon>Lachnospirales</taxon>
        <taxon>Lachnospiraceae</taxon>
        <taxon>Blautia</taxon>
    </lineage>
</organism>
<dbReference type="Gene3D" id="1.20.1250.20">
    <property type="entry name" value="MFS general substrate transporter like domains"/>
    <property type="match status" value="1"/>
</dbReference>
<dbReference type="PROSITE" id="PS00216">
    <property type="entry name" value="SUGAR_TRANSPORT_1"/>
    <property type="match status" value="1"/>
</dbReference>
<gene>
    <name evidence="6" type="ORF">G5A70_12820</name>
</gene>
<keyword evidence="2 5" id="KW-0812">Transmembrane</keyword>
<feature type="transmembrane region" description="Helical" evidence="5">
    <location>
        <begin position="71"/>
        <end position="97"/>
    </location>
</feature>
<evidence type="ECO:0000256" key="5">
    <source>
        <dbReference type="SAM" id="Phobius"/>
    </source>
</evidence>
<accession>A0ABX2IE87</accession>
<reference evidence="6 7" key="1">
    <citation type="journal article" date="2020" name="Cell Host Microbe">
        <title>Functional and Genomic Variation between Human-Derived Isolates of Lachnospiraceae Reveals Inter- and Intra-Species Diversity.</title>
        <authorList>
            <person name="Sorbara M.T."/>
            <person name="Littmann E.R."/>
            <person name="Fontana E."/>
            <person name="Moody T.U."/>
            <person name="Kohout C.E."/>
            <person name="Gjonbalaj M."/>
            <person name="Eaton V."/>
            <person name="Seok R."/>
            <person name="Leiner I.M."/>
            <person name="Pamer E.G."/>
        </authorList>
    </citation>
    <scope>NUCLEOTIDE SEQUENCE [LARGE SCALE GENOMIC DNA]</scope>
    <source>
        <strain evidence="6 7">MSK.15.26</strain>
    </source>
</reference>
<evidence type="ECO:0000256" key="3">
    <source>
        <dbReference type="ARBA" id="ARBA00022989"/>
    </source>
</evidence>
<feature type="transmembrane region" description="Helical" evidence="5">
    <location>
        <begin position="284"/>
        <end position="317"/>
    </location>
</feature>
<evidence type="ECO:0000313" key="7">
    <source>
        <dbReference type="Proteomes" id="UP000822142"/>
    </source>
</evidence>
<keyword evidence="4 5" id="KW-0472">Membrane</keyword>
<comment type="caution">
    <text evidence="6">The sequence shown here is derived from an EMBL/GenBank/DDBJ whole genome shotgun (WGS) entry which is preliminary data.</text>
</comment>
<evidence type="ECO:0000256" key="2">
    <source>
        <dbReference type="ARBA" id="ARBA00022692"/>
    </source>
</evidence>
<dbReference type="InterPro" id="IPR053160">
    <property type="entry name" value="MFS_DHA3_Transporter"/>
</dbReference>
<feature type="transmembrane region" description="Helical" evidence="5">
    <location>
        <begin position="220"/>
        <end position="240"/>
    </location>
</feature>
<dbReference type="InterPro" id="IPR036259">
    <property type="entry name" value="MFS_trans_sf"/>
</dbReference>
<feature type="transmembrane region" description="Helical" evidence="5">
    <location>
        <begin position="369"/>
        <end position="390"/>
    </location>
</feature>
<evidence type="ECO:0000256" key="4">
    <source>
        <dbReference type="ARBA" id="ARBA00023136"/>
    </source>
</evidence>
<proteinExistence type="predicted"/>
<comment type="subcellular location">
    <subcellularLocation>
        <location evidence="1">Cell membrane</location>
        <topology evidence="1">Multi-pass membrane protein</topology>
    </subcellularLocation>
</comment>
<feature type="transmembrane region" description="Helical" evidence="5">
    <location>
        <begin position="337"/>
        <end position="357"/>
    </location>
</feature>
<feature type="transmembrane region" description="Helical" evidence="5">
    <location>
        <begin position="12"/>
        <end position="31"/>
    </location>
</feature>
<evidence type="ECO:0000256" key="1">
    <source>
        <dbReference type="ARBA" id="ARBA00004651"/>
    </source>
</evidence>
<evidence type="ECO:0000313" key="6">
    <source>
        <dbReference type="EMBL" id="NSJ87035.1"/>
    </source>
</evidence>
<dbReference type="RefSeq" id="WP_173749989.1">
    <property type="nucleotide sequence ID" value="NZ_JAAITA010000021.1"/>
</dbReference>
<dbReference type="Pfam" id="PF07690">
    <property type="entry name" value="MFS_1"/>
    <property type="match status" value="1"/>
</dbReference>
<sequence length="394" mass="43157">MNIKKQLQNLYLYEIISGLQIVDAVWVLLLLSRGFSLAQTGIAEGFFHVVSMCCEIPSGMLSDMIGRKKTLILAGLVSAAGSLCMIATDWFGVILVAMGLNAFSYNLVSGTREALTYDSLLESGQEERYLKVSCIQENIYLGVFALTNLLTVVTVTLGYRKAYLISVVQGLLCSAVAWRLSETKIGREKKKEKLTLADMGRELKNYSVESIRFLVENSLVCRRMLVCGAVSAGCYIVYMMMQEHLVECGLSAKWVGIPLLVLSLFSMAGATLGEKMGRVNLRKLLFFGGLLTCLFISASGSSVLIVSVLAAGLAHGLEEMLMLRIENENQKMFSSEIRATMVSVSSMLYSVFMVVLSPVAGWIAKEYSIAAAFTGLGIFAAGMVCVFVLWERKE</sequence>
<keyword evidence="3 5" id="KW-1133">Transmembrane helix</keyword>
<dbReference type="PANTHER" id="PTHR23530">
    <property type="entry name" value="TRANSPORT PROTEIN-RELATED"/>
    <property type="match status" value="1"/>
</dbReference>
<protein>
    <submittedName>
        <fullName evidence="6">MFS transporter</fullName>
    </submittedName>
</protein>
<dbReference type="InterPro" id="IPR005829">
    <property type="entry name" value="Sugar_transporter_CS"/>
</dbReference>
<feature type="transmembrane region" description="Helical" evidence="5">
    <location>
        <begin position="138"/>
        <end position="157"/>
    </location>
</feature>
<name>A0ABX2IE87_BLAHA</name>
<dbReference type="PANTHER" id="PTHR23530:SF1">
    <property type="entry name" value="PERMEASE, MAJOR FACILITATOR SUPERFAMILY-RELATED"/>
    <property type="match status" value="1"/>
</dbReference>
<keyword evidence="7" id="KW-1185">Reference proteome</keyword>
<dbReference type="InterPro" id="IPR011701">
    <property type="entry name" value="MFS"/>
</dbReference>
<feature type="transmembrane region" description="Helical" evidence="5">
    <location>
        <begin position="252"/>
        <end position="272"/>
    </location>
</feature>